<reference evidence="2" key="1">
    <citation type="submission" date="2020-08" db="EMBL/GenBank/DDBJ databases">
        <title>Multicomponent nature underlies the extraordinary mechanical properties of spider dragline silk.</title>
        <authorList>
            <person name="Kono N."/>
            <person name="Nakamura H."/>
            <person name="Mori M."/>
            <person name="Yoshida Y."/>
            <person name="Ohtoshi R."/>
            <person name="Malay A.D."/>
            <person name="Moran D.A.P."/>
            <person name="Tomita M."/>
            <person name="Numata K."/>
            <person name="Arakawa K."/>
        </authorList>
    </citation>
    <scope>NUCLEOTIDE SEQUENCE</scope>
</reference>
<dbReference type="OrthoDB" id="10065625at2759"/>
<feature type="region of interest" description="Disordered" evidence="1">
    <location>
        <begin position="1"/>
        <end position="21"/>
    </location>
</feature>
<evidence type="ECO:0000256" key="1">
    <source>
        <dbReference type="SAM" id="MobiDB-lite"/>
    </source>
</evidence>
<organism evidence="2 3">
    <name type="scientific">Nephila pilipes</name>
    <name type="common">Giant wood spider</name>
    <name type="synonym">Nephila maculata</name>
    <dbReference type="NCBI Taxonomy" id="299642"/>
    <lineage>
        <taxon>Eukaryota</taxon>
        <taxon>Metazoa</taxon>
        <taxon>Ecdysozoa</taxon>
        <taxon>Arthropoda</taxon>
        <taxon>Chelicerata</taxon>
        <taxon>Arachnida</taxon>
        <taxon>Araneae</taxon>
        <taxon>Araneomorphae</taxon>
        <taxon>Entelegynae</taxon>
        <taxon>Araneoidea</taxon>
        <taxon>Nephilidae</taxon>
        <taxon>Nephila</taxon>
    </lineage>
</organism>
<dbReference type="AlphaFoldDB" id="A0A8X6TU27"/>
<dbReference type="EMBL" id="BMAW01113297">
    <property type="protein sequence ID" value="GFT56379.1"/>
    <property type="molecule type" value="Genomic_DNA"/>
</dbReference>
<evidence type="ECO:0000313" key="2">
    <source>
        <dbReference type="EMBL" id="GFT56379.1"/>
    </source>
</evidence>
<feature type="compositionally biased region" description="Polar residues" evidence="1">
    <location>
        <begin position="1"/>
        <end position="12"/>
    </location>
</feature>
<dbReference type="SUPFAM" id="SSF56219">
    <property type="entry name" value="DNase I-like"/>
    <property type="match status" value="1"/>
</dbReference>
<dbReference type="Proteomes" id="UP000887013">
    <property type="component" value="Unassembled WGS sequence"/>
</dbReference>
<sequence>MDSDLVSSNSSQDEMKQQAKVYRTDRLTYRGGGTALLTKKSIEHHCLNFHTLALETTTINIETEVGSPITICSAYKPPRKSRFVHDL</sequence>
<keyword evidence="3" id="KW-1185">Reference proteome</keyword>
<protein>
    <submittedName>
        <fullName evidence="2">Uncharacterized protein</fullName>
    </submittedName>
</protein>
<comment type="caution">
    <text evidence="2">The sequence shown here is derived from an EMBL/GenBank/DDBJ whole genome shotgun (WGS) entry which is preliminary data.</text>
</comment>
<evidence type="ECO:0000313" key="3">
    <source>
        <dbReference type="Proteomes" id="UP000887013"/>
    </source>
</evidence>
<name>A0A8X6TU27_NEPPI</name>
<dbReference type="InterPro" id="IPR036691">
    <property type="entry name" value="Endo/exonu/phosph_ase_sf"/>
</dbReference>
<accession>A0A8X6TU27</accession>
<proteinExistence type="predicted"/>
<gene>
    <name evidence="2" type="ORF">NPIL_573331</name>
</gene>